<dbReference type="RefSeq" id="WP_117382066.1">
    <property type="nucleotide sequence ID" value="NZ_QWDE01000001.1"/>
</dbReference>
<dbReference type="OrthoDB" id="6313827at2"/>
<dbReference type="PRINTS" id="PR01950">
    <property type="entry name" value="LANCSUPER"/>
</dbReference>
<dbReference type="Pfam" id="PF05147">
    <property type="entry name" value="LANC_like"/>
    <property type="match status" value="1"/>
</dbReference>
<feature type="binding site" evidence="1">
    <location>
        <position position="304"/>
    </location>
    <ligand>
        <name>Zn(2+)</name>
        <dbReference type="ChEBI" id="CHEBI:29105"/>
    </ligand>
</feature>
<comment type="caution">
    <text evidence="2">The sequence shown here is derived from an EMBL/GenBank/DDBJ whole genome shotgun (WGS) entry which is preliminary data.</text>
</comment>
<sequence length="393" mass="44567">MTLITERIIPILHRIHENTAVLSTGHAGLMSGDAGLRLFTYQYNKYFNQSLAVPVDATVLEDLVAVAYRLESATFCDGKAGVNWFFNYLNREDVISQDDLDFICDDNDEVAARAVEMTEYNNYDYLHGGTGVFYGLLYGEPNKNKPYFDRFFSLLTNLVNESPGKDILPYFAMEEYGLKLGEVNLSLSHGISSVLKFCMECIRRKVCTKDAGHLAAKIAEYLYQNHSDGSAGSYFTSIISGKPDFSPSRMAWCYGDLSIGYILLQYGLLTGEHKFRKLALEVLHHTIQRRNYRNEIVSDAGICHGTSGIAHIYNRLSTTYQLSEFESARDYWMDQTLIKIEGANWRDGYKKYNGYLKVHEEDHALLEGSAGIGLVLLSHISSDFNWDYLLMLH</sequence>
<organism evidence="2 3">
    <name type="scientific">Mucilaginibacter terrenus</name>
    <dbReference type="NCBI Taxonomy" id="2482727"/>
    <lineage>
        <taxon>Bacteria</taxon>
        <taxon>Pseudomonadati</taxon>
        <taxon>Bacteroidota</taxon>
        <taxon>Sphingobacteriia</taxon>
        <taxon>Sphingobacteriales</taxon>
        <taxon>Sphingobacteriaceae</taxon>
        <taxon>Mucilaginibacter</taxon>
    </lineage>
</organism>
<dbReference type="PRINTS" id="PR01955">
    <property type="entry name" value="LANCFRANKIA"/>
</dbReference>
<gene>
    <name evidence="2" type="ORF">DYU05_06075</name>
</gene>
<keyword evidence="1" id="KW-0479">Metal-binding</keyword>
<evidence type="ECO:0000256" key="1">
    <source>
        <dbReference type="PIRSR" id="PIRSR607822-1"/>
    </source>
</evidence>
<dbReference type="SMART" id="SM01260">
    <property type="entry name" value="LANC_like"/>
    <property type="match status" value="1"/>
</dbReference>
<feature type="binding site" evidence="1">
    <location>
        <position position="253"/>
    </location>
    <ligand>
        <name>Zn(2+)</name>
        <dbReference type="ChEBI" id="CHEBI:29105"/>
    </ligand>
</feature>
<dbReference type="Proteomes" id="UP000260823">
    <property type="component" value="Unassembled WGS sequence"/>
</dbReference>
<dbReference type="GO" id="GO:0031179">
    <property type="term" value="P:peptide modification"/>
    <property type="evidence" value="ECO:0007669"/>
    <property type="project" value="InterPro"/>
</dbReference>
<keyword evidence="1" id="KW-0862">Zinc</keyword>
<evidence type="ECO:0000313" key="2">
    <source>
        <dbReference type="EMBL" id="RFZ85165.1"/>
    </source>
</evidence>
<dbReference type="AlphaFoldDB" id="A0A3E2NVX5"/>
<dbReference type="InterPro" id="IPR007822">
    <property type="entry name" value="LANC-like"/>
</dbReference>
<protein>
    <recommendedName>
        <fullName evidence="4">Lanthionine synthetase</fullName>
    </recommendedName>
</protein>
<dbReference type="GO" id="GO:0046872">
    <property type="term" value="F:metal ion binding"/>
    <property type="evidence" value="ECO:0007669"/>
    <property type="project" value="UniProtKB-KW"/>
</dbReference>
<name>A0A3E2NVX5_9SPHI</name>
<evidence type="ECO:0000313" key="3">
    <source>
        <dbReference type="Proteomes" id="UP000260823"/>
    </source>
</evidence>
<accession>A0A3E2NVX5</accession>
<dbReference type="SUPFAM" id="SSF158745">
    <property type="entry name" value="LanC-like"/>
    <property type="match status" value="1"/>
</dbReference>
<feature type="binding site" evidence="1">
    <location>
        <position position="303"/>
    </location>
    <ligand>
        <name>Zn(2+)</name>
        <dbReference type="ChEBI" id="CHEBI:29105"/>
    </ligand>
</feature>
<proteinExistence type="predicted"/>
<dbReference type="EMBL" id="QWDE01000001">
    <property type="protein sequence ID" value="RFZ85165.1"/>
    <property type="molecule type" value="Genomic_DNA"/>
</dbReference>
<keyword evidence="3" id="KW-1185">Reference proteome</keyword>
<evidence type="ECO:0008006" key="4">
    <source>
        <dbReference type="Google" id="ProtNLM"/>
    </source>
</evidence>
<dbReference type="Gene3D" id="1.50.10.20">
    <property type="match status" value="1"/>
</dbReference>
<reference evidence="2 3" key="1">
    <citation type="submission" date="2018-08" db="EMBL/GenBank/DDBJ databases">
        <title>Mucilaginibacter terrae sp. nov., isolated from manganese diggings.</title>
        <authorList>
            <person name="Huang Y."/>
            <person name="Zhou Z."/>
        </authorList>
    </citation>
    <scope>NUCLEOTIDE SEQUENCE [LARGE SCALE GENOMIC DNA]</scope>
    <source>
        <strain evidence="2 3">ZH6</strain>
    </source>
</reference>